<evidence type="ECO:0000313" key="4">
    <source>
        <dbReference type="Proteomes" id="UP000186391"/>
    </source>
</evidence>
<dbReference type="Pfam" id="PF13767">
    <property type="entry name" value="DUF4168"/>
    <property type="match status" value="1"/>
</dbReference>
<dbReference type="InterPro" id="IPR025433">
    <property type="entry name" value="DUF4168"/>
</dbReference>
<feature type="chain" id="PRO_5010578215" description="DUF4168 domain-containing protein" evidence="1">
    <location>
        <begin position="47"/>
        <end position="160"/>
    </location>
</feature>
<reference evidence="3 4" key="1">
    <citation type="submission" date="2016-11" db="EMBL/GenBank/DDBJ databases">
        <title>Draft Genome Sequences of Nine Cyanobacterial Strains from Diverse Habitats.</title>
        <authorList>
            <person name="Zhu T."/>
            <person name="Hou S."/>
            <person name="Lu X."/>
            <person name="Hess W.R."/>
        </authorList>
    </citation>
    <scope>NUCLEOTIDE SEQUENCE [LARGE SCALE GENOMIC DNA]</scope>
    <source>
        <strain evidence="3 4">NIES-592</strain>
    </source>
</reference>
<accession>A0A1U7H5Y1</accession>
<keyword evidence="4" id="KW-1185">Reference proteome</keyword>
<protein>
    <recommendedName>
        <fullName evidence="2">DUF4168 domain-containing protein</fullName>
    </recommendedName>
</protein>
<dbReference type="AlphaFoldDB" id="A0A1U7H5Y1"/>
<sequence>MNRLYQPLCRSSVTRMLSKIMFCRSLTIASFVSSVLVLSSTANVNAQSPQLNNTDIVNYSRALLRIEPERQQAFDKIKKIIGDREIPKIVCSEPNSFKSLPSEARDVAVNYCNRSQQIVQSNGLSIDQFNNITLQLQNNEDLKRQIYNTLIRLQKVPNNQ</sequence>
<feature type="signal peptide" evidence="1">
    <location>
        <begin position="1"/>
        <end position="46"/>
    </location>
</feature>
<evidence type="ECO:0000256" key="1">
    <source>
        <dbReference type="SAM" id="SignalP"/>
    </source>
</evidence>
<dbReference type="Proteomes" id="UP000186391">
    <property type="component" value="Unassembled WGS sequence"/>
</dbReference>
<gene>
    <name evidence="3" type="ORF">NIES592_03355</name>
</gene>
<evidence type="ECO:0000313" key="3">
    <source>
        <dbReference type="EMBL" id="OKH16674.1"/>
    </source>
</evidence>
<comment type="caution">
    <text evidence="3">The sequence shown here is derived from an EMBL/GenBank/DDBJ whole genome shotgun (WGS) entry which is preliminary data.</text>
</comment>
<dbReference type="EMBL" id="MRCA01000001">
    <property type="protein sequence ID" value="OKH16674.1"/>
    <property type="molecule type" value="Genomic_DNA"/>
</dbReference>
<name>A0A1U7H5Y1_9CYAN</name>
<evidence type="ECO:0000259" key="2">
    <source>
        <dbReference type="Pfam" id="PF13767"/>
    </source>
</evidence>
<feature type="domain" description="DUF4168" evidence="2">
    <location>
        <begin position="53"/>
        <end position="146"/>
    </location>
</feature>
<dbReference type="RefSeq" id="WP_062248638.1">
    <property type="nucleotide sequence ID" value="NZ_MRCA01000001.1"/>
</dbReference>
<organism evidence="3 4">
    <name type="scientific">Fischerella major NIES-592</name>
    <dbReference type="NCBI Taxonomy" id="210994"/>
    <lineage>
        <taxon>Bacteria</taxon>
        <taxon>Bacillati</taxon>
        <taxon>Cyanobacteriota</taxon>
        <taxon>Cyanophyceae</taxon>
        <taxon>Nostocales</taxon>
        <taxon>Hapalosiphonaceae</taxon>
        <taxon>Fischerella</taxon>
    </lineage>
</organism>
<keyword evidence="1" id="KW-0732">Signal</keyword>
<dbReference type="OrthoDB" id="565076at2"/>
<proteinExistence type="predicted"/>